<dbReference type="GO" id="GO:0070898">
    <property type="term" value="P:RNA polymerase III preinitiation complex assembly"/>
    <property type="evidence" value="ECO:0007669"/>
    <property type="project" value="TreeGrafter"/>
</dbReference>
<comment type="subcellular location">
    <subcellularLocation>
        <location evidence="1">Nucleus</location>
    </subcellularLocation>
</comment>
<feature type="compositionally biased region" description="Basic and acidic residues" evidence="2">
    <location>
        <begin position="268"/>
        <end position="281"/>
    </location>
</feature>
<dbReference type="SMART" id="SM00717">
    <property type="entry name" value="SANT"/>
    <property type="match status" value="1"/>
</dbReference>
<feature type="compositionally biased region" description="Pro residues" evidence="2">
    <location>
        <begin position="169"/>
        <end position="180"/>
    </location>
</feature>
<feature type="compositionally biased region" description="Basic and acidic residues" evidence="2">
    <location>
        <begin position="46"/>
        <end position="64"/>
    </location>
</feature>
<accession>A0A7G3B0B4</accession>
<feature type="region of interest" description="Disordered" evidence="2">
    <location>
        <begin position="460"/>
        <end position="503"/>
    </location>
</feature>
<feature type="compositionally biased region" description="Basic and acidic residues" evidence="2">
    <location>
        <begin position="74"/>
        <end position="89"/>
    </location>
</feature>
<reference evidence="4" key="1">
    <citation type="journal article" date="2020" name="BMC">
        <title>Leishmania infection induces a limited differential gene expression in the sand fly midgut.</title>
        <authorList>
            <person name="Coutinho-Abreu I.V."/>
            <person name="Serafim T.D."/>
            <person name="Meneses C."/>
            <person name="Kamhawi S."/>
            <person name="Oliveira F."/>
            <person name="Valenzuela J.G."/>
        </authorList>
    </citation>
    <scope>NUCLEOTIDE SEQUENCE</scope>
    <source>
        <strain evidence="4">Jacobina</strain>
        <tissue evidence="4">Midgut</tissue>
    </source>
</reference>
<feature type="domain" description="Myb-like" evidence="3">
    <location>
        <begin position="379"/>
        <end position="427"/>
    </location>
</feature>
<feature type="compositionally biased region" description="Basic and acidic residues" evidence="2">
    <location>
        <begin position="220"/>
        <end position="233"/>
    </location>
</feature>
<dbReference type="PANTHER" id="PTHR22929">
    <property type="entry name" value="RNA POLYMERASE III TRANSCRIPTION INITIATION FACTOR B"/>
    <property type="match status" value="1"/>
</dbReference>
<feature type="compositionally biased region" description="Basic and acidic residues" evidence="2">
    <location>
        <begin position="295"/>
        <end position="319"/>
    </location>
</feature>
<feature type="compositionally biased region" description="Basic and acidic residues" evidence="2">
    <location>
        <begin position="596"/>
        <end position="611"/>
    </location>
</feature>
<evidence type="ECO:0000259" key="3">
    <source>
        <dbReference type="SMART" id="SM00717"/>
    </source>
</evidence>
<dbReference type="SUPFAM" id="SSF46689">
    <property type="entry name" value="Homeodomain-like"/>
    <property type="match status" value="1"/>
</dbReference>
<protein>
    <submittedName>
        <fullName evidence="4">Putative transcription factor tfiiib component b</fullName>
    </submittedName>
</protein>
<dbReference type="GO" id="GO:0005634">
    <property type="term" value="C:nucleus"/>
    <property type="evidence" value="ECO:0007669"/>
    <property type="project" value="UniProtKB-SubCell"/>
</dbReference>
<feature type="compositionally biased region" description="Low complexity" evidence="2">
    <location>
        <begin position="282"/>
        <end position="291"/>
    </location>
</feature>
<dbReference type="VEuPathDB" id="VectorBase:LLONM1_008494"/>
<feature type="compositionally biased region" description="Basic residues" evidence="2">
    <location>
        <begin position="476"/>
        <end position="492"/>
    </location>
</feature>
<dbReference type="GO" id="GO:0001156">
    <property type="term" value="F:TFIIIC-class transcription factor complex binding"/>
    <property type="evidence" value="ECO:0007669"/>
    <property type="project" value="TreeGrafter"/>
</dbReference>
<feature type="compositionally biased region" description="Acidic residues" evidence="2">
    <location>
        <begin position="32"/>
        <end position="45"/>
    </location>
</feature>
<dbReference type="InterPro" id="IPR001005">
    <property type="entry name" value="SANT/Myb"/>
</dbReference>
<feature type="region of interest" description="Disordered" evidence="2">
    <location>
        <begin position="518"/>
        <end position="616"/>
    </location>
</feature>
<evidence type="ECO:0000313" key="4">
    <source>
        <dbReference type="EMBL" id="MBC1177929.1"/>
    </source>
</evidence>
<sequence length="675" mass="76785">MSFRRPRVKASANLVLKRPCKSQKKSEKSEAGEDENAALQEEEAEKDTKKPQKEVTPAKDKKEEDDTPLVRRTVKTEPVVKRDPSPVREIEEESTEKEQDEVFKSPDPIAVVLRTDGTSEGDREVPIGSLSPTKMRQRIKPTPFFGSLRRNSTHESEDEGRRQRGSVPPESPSAAPPQTPQMPRVAFPGAVNQRIRTESTCSTVSDVSQARDKHNRRSHRAEEPLKVNELKREISHRMASGKFSDRSRLTMYDMIYYNPSSNPMKYPAKKDKSKATPERRSSVSSVISVVSQKSLKGENENKPEKEKPPPEEEVKVKEETAMPVPQLKLGPNGEMILDEKSLVIETTGDREARETLANASIVYDDEFSSNNGFYKRQARTKDWTDSETIIFYKCLHTIGTDFSLMCTLFTNRTRRDLKLKFKKEEKMNLALVNKALMYPKTFDLEELRMELQKSAEEAANASANAKKEALADMKKERKKTRKATFSAKKRPLKNVSRTQRQLTDANYAYKMEEILSKRSSRKRLSSRSEGGGEKKSMKLDVTEEIPEVEEEETEVILEKEKGEEENAEQEVVLEEAVSPEDEIQEQFEEDEEELVEEKPIEGDPVKEEQMESPKNNLENLDLNNLVIVGEEENGETVYKIHLKDPNTSKISEQPLDLPQEIIDCIVSAHLAAQTG</sequence>
<dbReference type="InterPro" id="IPR009057">
    <property type="entry name" value="Homeodomain-like_sf"/>
</dbReference>
<feature type="compositionally biased region" description="Basic and acidic residues" evidence="2">
    <location>
        <begin position="530"/>
        <end position="541"/>
    </location>
</feature>
<feature type="compositionally biased region" description="Acidic residues" evidence="2">
    <location>
        <begin position="565"/>
        <end position="595"/>
    </location>
</feature>
<dbReference type="EMBL" id="GITU01009226">
    <property type="protein sequence ID" value="MBC1177929.1"/>
    <property type="molecule type" value="Transcribed_RNA"/>
</dbReference>
<evidence type="ECO:0000256" key="2">
    <source>
        <dbReference type="SAM" id="MobiDB-lite"/>
    </source>
</evidence>
<feature type="compositionally biased region" description="Basic and acidic residues" evidence="2">
    <location>
        <begin position="152"/>
        <end position="162"/>
    </location>
</feature>
<proteinExistence type="predicted"/>
<feature type="compositionally biased region" description="Polar residues" evidence="2">
    <location>
        <begin position="198"/>
        <end position="208"/>
    </location>
</feature>
<feature type="compositionally biased region" description="Acidic residues" evidence="2">
    <location>
        <begin position="542"/>
        <end position="555"/>
    </location>
</feature>
<dbReference type="Pfam" id="PF15963">
    <property type="entry name" value="Myb_DNA-bind_7"/>
    <property type="match status" value="1"/>
</dbReference>
<name>A0A7G3B0B4_LUTLO</name>
<dbReference type="AlphaFoldDB" id="A0A7G3B0B4"/>
<feature type="region of interest" description="Disordered" evidence="2">
    <location>
        <begin position="258"/>
        <end position="319"/>
    </location>
</feature>
<evidence type="ECO:0000256" key="1">
    <source>
        <dbReference type="ARBA" id="ARBA00004123"/>
    </source>
</evidence>
<dbReference type="GO" id="GO:0000126">
    <property type="term" value="C:transcription factor TFIIIB complex"/>
    <property type="evidence" value="ECO:0007669"/>
    <property type="project" value="TreeGrafter"/>
</dbReference>
<dbReference type="InterPro" id="IPR039467">
    <property type="entry name" value="TFIIIB_B''_Myb"/>
</dbReference>
<organism evidence="4">
    <name type="scientific">Lutzomyia longipalpis</name>
    <name type="common">Sand fly</name>
    <dbReference type="NCBI Taxonomy" id="7200"/>
    <lineage>
        <taxon>Eukaryota</taxon>
        <taxon>Metazoa</taxon>
        <taxon>Ecdysozoa</taxon>
        <taxon>Arthropoda</taxon>
        <taxon>Hexapoda</taxon>
        <taxon>Insecta</taxon>
        <taxon>Pterygota</taxon>
        <taxon>Neoptera</taxon>
        <taxon>Endopterygota</taxon>
        <taxon>Diptera</taxon>
        <taxon>Nematocera</taxon>
        <taxon>Psychodoidea</taxon>
        <taxon>Psychodidae</taxon>
        <taxon>Lutzomyia</taxon>
        <taxon>Lutzomyia</taxon>
    </lineage>
</organism>
<dbReference type="PANTHER" id="PTHR22929:SF0">
    <property type="entry name" value="TRANSCRIPTION FACTOR TFIIIB COMPONENT B'' HOMOLOG"/>
    <property type="match status" value="1"/>
</dbReference>
<feature type="region of interest" description="Disordered" evidence="2">
    <location>
        <begin position="1"/>
        <end position="233"/>
    </location>
</feature>
<feature type="compositionally biased region" description="Basic and acidic residues" evidence="2">
    <location>
        <begin position="465"/>
        <end position="475"/>
    </location>
</feature>